<evidence type="ECO:0000313" key="2">
    <source>
        <dbReference type="Proteomes" id="UP000014605"/>
    </source>
</evidence>
<protein>
    <submittedName>
        <fullName evidence="1">Uncharacterized protein</fullName>
    </submittedName>
</protein>
<dbReference type="AlphaFoldDB" id="S3L7P2"/>
<gene>
    <name evidence="1" type="ORF">HMPREF1222_01985</name>
</gene>
<reference evidence="1 2" key="1">
    <citation type="submission" date="2013-04" db="EMBL/GenBank/DDBJ databases">
        <title>The Genome Sequence of Treponema vincentii F0403.</title>
        <authorList>
            <consortium name="The Broad Institute Genomics Platform"/>
            <person name="Earl A."/>
            <person name="Ward D."/>
            <person name="Feldgarden M."/>
            <person name="Gevers D."/>
            <person name="Leonetti C."/>
            <person name="Izard J."/>
            <person name="Walker B."/>
            <person name="Young S."/>
            <person name="Zeng Q."/>
            <person name="Gargeya S."/>
            <person name="Fitzgerald M."/>
            <person name="Haas B."/>
            <person name="Abouelleil A."/>
            <person name="Allen A.W."/>
            <person name="Alvarado L."/>
            <person name="Arachchi H.M."/>
            <person name="Berlin A.M."/>
            <person name="Chapman S.B."/>
            <person name="Gainer-Dewar J."/>
            <person name="Goldberg J."/>
            <person name="Griggs A."/>
            <person name="Gujja S."/>
            <person name="Hansen M."/>
            <person name="Howarth C."/>
            <person name="Imamovic A."/>
            <person name="Ireland A."/>
            <person name="Larimer J."/>
            <person name="McCowan C."/>
            <person name="Murphy C."/>
            <person name="Pearson M."/>
            <person name="Poon T.W."/>
            <person name="Priest M."/>
            <person name="Roberts A."/>
            <person name="Saif S."/>
            <person name="Shea T."/>
            <person name="Sisk P."/>
            <person name="Sykes S."/>
            <person name="Wortman J."/>
            <person name="Nusbaum C."/>
            <person name="Birren B."/>
        </authorList>
    </citation>
    <scope>NUCLEOTIDE SEQUENCE [LARGE SCALE GENOMIC DNA]</scope>
    <source>
        <strain evidence="1 2">F0403</strain>
    </source>
</reference>
<dbReference type="HOGENOM" id="CLU_2144768_0_0_12"/>
<dbReference type="PATRIC" id="fig|1125702.3.peg.2043"/>
<dbReference type="RefSeq" id="WP_016519270.1">
    <property type="nucleotide sequence ID" value="NZ_KE332512.1"/>
</dbReference>
<dbReference type="EMBL" id="ATFC01000009">
    <property type="protein sequence ID" value="EPF46463.1"/>
    <property type="molecule type" value="Genomic_DNA"/>
</dbReference>
<dbReference type="Proteomes" id="UP000014605">
    <property type="component" value="Unassembled WGS sequence"/>
</dbReference>
<keyword evidence="2" id="KW-1185">Reference proteome</keyword>
<evidence type="ECO:0000313" key="1">
    <source>
        <dbReference type="EMBL" id="EPF46463.1"/>
    </source>
</evidence>
<comment type="caution">
    <text evidence="1">The sequence shown here is derived from an EMBL/GenBank/DDBJ whole genome shotgun (WGS) entry which is preliminary data.</text>
</comment>
<organism evidence="1 2">
    <name type="scientific">Treponema vincentii F0403</name>
    <dbReference type="NCBI Taxonomy" id="1125702"/>
    <lineage>
        <taxon>Bacteria</taxon>
        <taxon>Pseudomonadati</taxon>
        <taxon>Spirochaetota</taxon>
        <taxon>Spirochaetia</taxon>
        <taxon>Spirochaetales</taxon>
        <taxon>Treponemataceae</taxon>
        <taxon>Treponema</taxon>
    </lineage>
</organism>
<proteinExistence type="predicted"/>
<accession>S3L7P2</accession>
<name>S3L7P2_9SPIR</name>
<dbReference type="GeneID" id="301462104"/>
<sequence>MTPFDKVTYDFYSHTLGRAVIPTEADFNTYRLKNVLFVKGLYDDGLIAERETDGIVKATCMMIEIDYQEGGNDTVTTSESIGGYSWSGTKKSLEAKKYECLKLFCHITGGVR</sequence>